<proteinExistence type="predicted"/>
<gene>
    <name evidence="1" type="ORF">BPT24_029</name>
</gene>
<reference evidence="1 2" key="1">
    <citation type="submission" date="2016-07" db="EMBL/GenBank/DDBJ databases">
        <title>Characterization of three bacteriophages infecting bacteria isolated from shrimp culture pond water.</title>
        <authorList>
            <person name="Khoa H.V."/>
        </authorList>
    </citation>
    <scope>NUCLEOTIDE SEQUENCE [LARGE SCALE GENOMIC DNA]</scope>
</reference>
<evidence type="ECO:0000313" key="2">
    <source>
        <dbReference type="Proteomes" id="UP000224877"/>
    </source>
</evidence>
<accession>A0A1B4XWG3</accession>
<protein>
    <submittedName>
        <fullName evidence="1">Uncharacterized protein</fullName>
    </submittedName>
</protein>
<dbReference type="Proteomes" id="UP000224877">
    <property type="component" value="Segment"/>
</dbReference>
<organism evidence="1 2">
    <name type="scientific">Tenacibaculum phage pT24</name>
    <dbReference type="NCBI Taxonomy" id="1880590"/>
    <lineage>
        <taxon>Viruses</taxon>
        <taxon>Duplodnaviria</taxon>
        <taxon>Heunggongvirae</taxon>
        <taxon>Uroviricota</taxon>
        <taxon>Caudoviricetes</taxon>
        <taxon>Kungbxnavirus</taxon>
        <taxon>Kungbxnavirus pT24</taxon>
    </lineage>
</organism>
<keyword evidence="2" id="KW-1185">Reference proteome</keyword>
<name>A0A1B4XWG3_9CAUD</name>
<sequence>MLRRILGLVSYKELLDFDKDKESERSINFEKSMEFINDLSIMIDDVDDEIFDIKDLVYNELDTYFKGESESDLRALKSVVYRLYQEYNKVDNIQKYKLGGKFKNYNLDGENPFDLTNIEIYQKVKDYIMYEDERLEQLTFYKKVLNDIMVRFSKLNNHSSNNCFDLISDSLFDFVKNIENNNVEILNSLEGYYLETSENPEFRYIILDSIKKEKNRLSNNIETINALLNLSV</sequence>
<evidence type="ECO:0000313" key="1">
    <source>
        <dbReference type="EMBL" id="BAV39151.1"/>
    </source>
</evidence>
<dbReference type="EMBL" id="LC168164">
    <property type="protein sequence ID" value="BAV39151.1"/>
    <property type="molecule type" value="Genomic_DNA"/>
</dbReference>